<organism evidence="4 5">
    <name type="scientific">Tetrabaena socialis</name>
    <dbReference type="NCBI Taxonomy" id="47790"/>
    <lineage>
        <taxon>Eukaryota</taxon>
        <taxon>Viridiplantae</taxon>
        <taxon>Chlorophyta</taxon>
        <taxon>core chlorophytes</taxon>
        <taxon>Chlorophyceae</taxon>
        <taxon>CS clade</taxon>
        <taxon>Chlamydomonadales</taxon>
        <taxon>Tetrabaenaceae</taxon>
        <taxon>Tetrabaena</taxon>
    </lineage>
</organism>
<evidence type="ECO:0000256" key="1">
    <source>
        <dbReference type="ARBA" id="ARBA00022723"/>
    </source>
</evidence>
<name>A0A2J7ZXY6_9CHLO</name>
<comment type="caution">
    <text evidence="4">The sequence shown here is derived from an EMBL/GenBank/DDBJ whole genome shotgun (WGS) entry which is preliminary data.</text>
</comment>
<feature type="compositionally biased region" description="Pro residues" evidence="2">
    <location>
        <begin position="83"/>
        <end position="94"/>
    </location>
</feature>
<evidence type="ECO:0000313" key="4">
    <source>
        <dbReference type="EMBL" id="PNH05134.1"/>
    </source>
</evidence>
<dbReference type="Proteomes" id="UP000236333">
    <property type="component" value="Unassembled WGS sequence"/>
</dbReference>
<evidence type="ECO:0000259" key="3">
    <source>
        <dbReference type="PROSITE" id="PS50846"/>
    </source>
</evidence>
<evidence type="ECO:0000256" key="2">
    <source>
        <dbReference type="SAM" id="MobiDB-lite"/>
    </source>
</evidence>
<dbReference type="GO" id="GO:0046872">
    <property type="term" value="F:metal ion binding"/>
    <property type="evidence" value="ECO:0007669"/>
    <property type="project" value="UniProtKB-KW"/>
</dbReference>
<dbReference type="EMBL" id="PGGS01000331">
    <property type="protein sequence ID" value="PNH05134.1"/>
    <property type="molecule type" value="Genomic_DNA"/>
</dbReference>
<feature type="compositionally biased region" description="Low complexity" evidence="2">
    <location>
        <begin position="30"/>
        <end position="65"/>
    </location>
</feature>
<dbReference type="InterPro" id="IPR006121">
    <property type="entry name" value="HMA_dom"/>
</dbReference>
<keyword evidence="1" id="KW-0479">Metal-binding</keyword>
<accession>A0A2J7ZXY6</accession>
<dbReference type="InterPro" id="IPR017969">
    <property type="entry name" value="Heavy-metal-associated_CS"/>
</dbReference>
<keyword evidence="5" id="KW-1185">Reference proteome</keyword>
<dbReference type="InterPro" id="IPR036163">
    <property type="entry name" value="HMA_dom_sf"/>
</dbReference>
<gene>
    <name evidence="4" type="ORF">TSOC_008633</name>
</gene>
<dbReference type="AlphaFoldDB" id="A0A2J7ZXY6"/>
<dbReference type="PROSITE" id="PS01047">
    <property type="entry name" value="HMA_1"/>
    <property type="match status" value="1"/>
</dbReference>
<dbReference type="Gene3D" id="3.30.70.100">
    <property type="match status" value="1"/>
</dbReference>
<dbReference type="OrthoDB" id="689350at2759"/>
<dbReference type="Pfam" id="PF00403">
    <property type="entry name" value="HMA"/>
    <property type="match status" value="1"/>
</dbReference>
<reference evidence="4 5" key="1">
    <citation type="journal article" date="2017" name="Mol. Biol. Evol.">
        <title>The 4-celled Tetrabaena socialis nuclear genome reveals the essential components for genetic control of cell number at the origin of multicellularity in the volvocine lineage.</title>
        <authorList>
            <person name="Featherston J."/>
            <person name="Arakaki Y."/>
            <person name="Hanschen E.R."/>
            <person name="Ferris P.J."/>
            <person name="Michod R.E."/>
            <person name="Olson B.J.S.C."/>
            <person name="Nozaki H."/>
            <person name="Durand P.M."/>
        </authorList>
    </citation>
    <scope>NUCLEOTIDE SEQUENCE [LARGE SCALE GENOMIC DNA]</scope>
    <source>
        <strain evidence="4 5">NIES-571</strain>
    </source>
</reference>
<evidence type="ECO:0000313" key="5">
    <source>
        <dbReference type="Proteomes" id="UP000236333"/>
    </source>
</evidence>
<protein>
    <recommendedName>
        <fullName evidence="3">HMA domain-containing protein</fullName>
    </recommendedName>
</protein>
<feature type="region of interest" description="Disordered" evidence="2">
    <location>
        <begin position="1"/>
        <end position="95"/>
    </location>
</feature>
<dbReference type="CDD" id="cd00371">
    <property type="entry name" value="HMA"/>
    <property type="match status" value="1"/>
</dbReference>
<dbReference type="PROSITE" id="PS50846">
    <property type="entry name" value="HMA_2"/>
    <property type="match status" value="1"/>
</dbReference>
<proteinExistence type="predicted"/>
<feature type="domain" description="HMA" evidence="3">
    <location>
        <begin position="97"/>
        <end position="163"/>
    </location>
</feature>
<sequence>MFSQDAVRAYNQGGPLLPRPPWGSRHSLQAGPAGAARPSPAAGPLDPAKAGAAPATAQSTASLAPSCPADTSEPGDGLAAAAPPGPPDEGPPPGRQLYLHLRVEGIKCEGCAARLKQALLRAPGVARCVVDFGSARVLLWGGLGVLSAEGASAAIQFADLSYRPTLVESREL</sequence>
<dbReference type="SUPFAM" id="SSF55008">
    <property type="entry name" value="HMA, heavy metal-associated domain"/>
    <property type="match status" value="1"/>
</dbReference>